<name>T1J8Z3_STRMM</name>
<sequence length="1339" mass="151368">MWSSIYIIDPNMEVNSSGGVLNSTMLVEESLAKWEAGLRDNSDPLPILTSIAELVEKETEAYLKMDPDPFDDRHPGRSDPQCSLGHLLKAIFNNDDFMTKLINNYALDRESREINTAACRLLLDLLPGLETSVIFQETENLVSKLFHWAETAPEPLRSYSTGLLGAAMEIPDVATKFQTQNADLVPKMWERLREFRKYENKEQSVNGIHHLPNSCIEKVKFEATDDACDAMSDVKVKRLSSPKSVNGFNENSNSNWTEMEQLVIGSFKMCPLDDSMKQRLILQFLTSTGECQEFKVKILKKDDKNENVLDLLFRLIDLKVHNDVGTAFEALKYLATILCHKKVAIEFLAAKGLEKLLAIHRPSIAATGVSMCLYYLAHNEDAMERVCLLSDSILSRFVNYALWLLECSHDSGRCHATMFFGLCLRYQRILDLFDDQDGLRKLFNLISTLEILSIDGYGDFFNDDKVFASRQTVRHVCLTLKRYYEAHLLKKAQEINRLEGNSYPMLRSKASKLSLEVIQEILEIVTLIPFVGQSWKPVDELHKLAGITLLLRAIALIFTWNFSAKAEIARNALDVLTVCSMTYKTQSTLRKPVPLPNPDTVRGESSRIGMAILLDAAEGKVIMDADVQRKALNVVINCVSEFVPRMNGLARPQNSATRRSGKKKLPRIDLVNKNRKFGDDLVNKGRKCVQDHNGIQVLLSLITVKTPITDADSIRALACKALLGLVHYESVKQIISKLPLFISGELNVLKNEPILQDKHSEHVKFCKYTMQLMEKVTGIPLDNGIESSINKIHLADVVAQTKYNYKDIDLVKLIYQCLLRSGFVQSASTLWSEARLQEVQKRENKNKKMPQITPNFSPASCTTPLRPIKNRSAVIRTPHRTPGVVRSSMLEKSQSGGYSQSPIMRLDEKNSKNAVTLENIVTEYLRKQHALCHHPVVTCPPFGLLEPHSCPTPLFRRRAPANFSSRVQCRPVFPQFGGDEGSKMDRKLIYSRFCPVKVFKNGDEGDRFTSVTFMSCDQKIAFGTDSGELKLYNLYSGQEEQSFECHESPLTHLELSRFHYVEFSRLNQDRIVGTKGETAAIFDLRTGKRVSVLAEPAQSNNYVKNQATFNPTDELVLSDGVLWDVRSSKFVHKFDKFNANISGIFHPNGLEILSNSEIWDLRTHKLLHTVPTLDQCQVKFNHLGNVIYAAMLTSEDELELDLDHKKSPFGSSFQTLDPSDYSNIATIDIKKNIYDFCSDKSERFLAVIEHQADYNACRLYEVGRRRNEEEIEEEEEEEVESEEGSGSDMGTDDEDYEMELLAGDGHSSDDDYVTIDGSDDDSDGVELIDDDEVDTEDSD</sequence>
<evidence type="ECO:0000256" key="5">
    <source>
        <dbReference type="ARBA" id="ARBA00023242"/>
    </source>
</evidence>
<keyword evidence="5" id="KW-0539">Nucleus</keyword>
<proteinExistence type="inferred from homology"/>
<dbReference type="SUPFAM" id="SSF48371">
    <property type="entry name" value="ARM repeat"/>
    <property type="match status" value="1"/>
</dbReference>
<dbReference type="InterPro" id="IPR016024">
    <property type="entry name" value="ARM-type_fold"/>
</dbReference>
<evidence type="ECO:0000256" key="1">
    <source>
        <dbReference type="ARBA" id="ARBA00004123"/>
    </source>
</evidence>
<dbReference type="GO" id="GO:0005634">
    <property type="term" value="C:nucleus"/>
    <property type="evidence" value="ECO:0007669"/>
    <property type="project" value="UniProtKB-SubCell"/>
</dbReference>
<dbReference type="GO" id="GO:0080008">
    <property type="term" value="C:Cul4-RING E3 ubiquitin ligase complex"/>
    <property type="evidence" value="ECO:0007669"/>
    <property type="project" value="TreeGrafter"/>
</dbReference>
<dbReference type="Proteomes" id="UP000014500">
    <property type="component" value="Unassembled WGS sequence"/>
</dbReference>
<evidence type="ECO:0000313" key="7">
    <source>
        <dbReference type="EnsemblMetazoa" id="SMAR010183-PA"/>
    </source>
</evidence>
<comment type="similarity">
    <text evidence="3">Belongs to the VPRBP/DCAF1 family.</text>
</comment>
<dbReference type="InterPro" id="IPR011989">
    <property type="entry name" value="ARM-like"/>
</dbReference>
<reference evidence="7" key="2">
    <citation type="submission" date="2015-02" db="UniProtKB">
        <authorList>
            <consortium name="EnsemblMetazoa"/>
        </authorList>
    </citation>
    <scope>IDENTIFICATION</scope>
</reference>
<dbReference type="UniPathway" id="UPA00143"/>
<dbReference type="SUPFAM" id="SSF50978">
    <property type="entry name" value="WD40 repeat-like"/>
    <property type="match status" value="1"/>
</dbReference>
<dbReference type="eggNOG" id="KOG1832">
    <property type="taxonomic scope" value="Eukaryota"/>
</dbReference>
<accession>T1J8Z3</accession>
<dbReference type="PhylomeDB" id="T1J8Z3"/>
<comment type="pathway">
    <text evidence="2">Protein modification; protein ubiquitination.</text>
</comment>
<protein>
    <submittedName>
        <fullName evidence="7">Uncharacterized protein</fullName>
    </submittedName>
</protein>
<comment type="subcellular location">
    <subcellularLocation>
        <location evidence="1">Nucleus</location>
    </subcellularLocation>
</comment>
<evidence type="ECO:0000256" key="3">
    <source>
        <dbReference type="ARBA" id="ARBA00008845"/>
    </source>
</evidence>
<dbReference type="STRING" id="126957.T1J8Z3"/>
<dbReference type="Gene3D" id="2.130.10.10">
    <property type="entry name" value="YVTN repeat-like/Quinoprotein amine dehydrogenase"/>
    <property type="match status" value="2"/>
</dbReference>
<dbReference type="GO" id="GO:0016567">
    <property type="term" value="P:protein ubiquitination"/>
    <property type="evidence" value="ECO:0007669"/>
    <property type="project" value="UniProtKB-UniPathway"/>
</dbReference>
<feature type="compositionally biased region" description="Acidic residues" evidence="6">
    <location>
        <begin position="1310"/>
        <end position="1339"/>
    </location>
</feature>
<evidence type="ECO:0000256" key="4">
    <source>
        <dbReference type="ARBA" id="ARBA00022786"/>
    </source>
</evidence>
<dbReference type="OMA" id="NFHESAR"/>
<dbReference type="Gene3D" id="1.25.10.10">
    <property type="entry name" value="Leucine-rich Repeat Variant"/>
    <property type="match status" value="1"/>
</dbReference>
<dbReference type="PANTHER" id="PTHR13129">
    <property type="entry name" value="VPRBP PROTEIN-RELATED"/>
    <property type="match status" value="1"/>
</dbReference>
<keyword evidence="4" id="KW-0833">Ubl conjugation pathway</keyword>
<evidence type="ECO:0000313" key="8">
    <source>
        <dbReference type="Proteomes" id="UP000014500"/>
    </source>
</evidence>
<dbReference type="HOGENOM" id="CLU_001785_1_0_1"/>
<evidence type="ECO:0000256" key="6">
    <source>
        <dbReference type="SAM" id="MobiDB-lite"/>
    </source>
</evidence>
<reference evidence="8" key="1">
    <citation type="submission" date="2011-05" db="EMBL/GenBank/DDBJ databases">
        <authorList>
            <person name="Richards S.R."/>
            <person name="Qu J."/>
            <person name="Jiang H."/>
            <person name="Jhangiani S.N."/>
            <person name="Agravi P."/>
            <person name="Goodspeed R."/>
            <person name="Gross S."/>
            <person name="Mandapat C."/>
            <person name="Jackson L."/>
            <person name="Mathew T."/>
            <person name="Pu L."/>
            <person name="Thornton R."/>
            <person name="Saada N."/>
            <person name="Wilczek-Boney K.B."/>
            <person name="Lee S."/>
            <person name="Kovar C."/>
            <person name="Wu Y."/>
            <person name="Scherer S.E."/>
            <person name="Worley K.C."/>
            <person name="Muzny D.M."/>
            <person name="Gibbs R."/>
        </authorList>
    </citation>
    <scope>NUCLEOTIDE SEQUENCE</scope>
    <source>
        <strain evidence="8">Brora</strain>
    </source>
</reference>
<feature type="region of interest" description="Disordered" evidence="6">
    <location>
        <begin position="1266"/>
        <end position="1339"/>
    </location>
</feature>
<dbReference type="EnsemblMetazoa" id="SMAR010183-RA">
    <property type="protein sequence ID" value="SMAR010183-PA"/>
    <property type="gene ID" value="SMAR010183"/>
</dbReference>
<dbReference type="InterPro" id="IPR033270">
    <property type="entry name" value="VPRBP/DCAF1"/>
</dbReference>
<keyword evidence="8" id="KW-1185">Reference proteome</keyword>
<dbReference type="EMBL" id="JH431968">
    <property type="status" value="NOT_ANNOTATED_CDS"/>
    <property type="molecule type" value="Genomic_DNA"/>
</dbReference>
<dbReference type="PROSITE" id="PS50896">
    <property type="entry name" value="LISH"/>
    <property type="match status" value="1"/>
</dbReference>
<dbReference type="InterPro" id="IPR036322">
    <property type="entry name" value="WD40_repeat_dom_sf"/>
</dbReference>
<dbReference type="PANTHER" id="PTHR13129:SF4">
    <property type="entry name" value="DDB1- AND CUL4-ASSOCIATED FACTOR 1"/>
    <property type="match status" value="1"/>
</dbReference>
<dbReference type="InterPro" id="IPR015943">
    <property type="entry name" value="WD40/YVTN_repeat-like_dom_sf"/>
</dbReference>
<evidence type="ECO:0000256" key="2">
    <source>
        <dbReference type="ARBA" id="ARBA00004906"/>
    </source>
</evidence>
<feature type="compositionally biased region" description="Acidic residues" evidence="6">
    <location>
        <begin position="1269"/>
        <end position="1298"/>
    </location>
</feature>
<organism evidence="7 8">
    <name type="scientific">Strigamia maritima</name>
    <name type="common">European centipede</name>
    <name type="synonym">Geophilus maritimus</name>
    <dbReference type="NCBI Taxonomy" id="126957"/>
    <lineage>
        <taxon>Eukaryota</taxon>
        <taxon>Metazoa</taxon>
        <taxon>Ecdysozoa</taxon>
        <taxon>Arthropoda</taxon>
        <taxon>Myriapoda</taxon>
        <taxon>Chilopoda</taxon>
        <taxon>Pleurostigmophora</taxon>
        <taxon>Geophilomorpha</taxon>
        <taxon>Linotaeniidae</taxon>
        <taxon>Strigamia</taxon>
    </lineage>
</organism>
<dbReference type="InterPro" id="IPR006594">
    <property type="entry name" value="LisH"/>
</dbReference>